<evidence type="ECO:0000256" key="6">
    <source>
        <dbReference type="ARBA" id="ARBA00022989"/>
    </source>
</evidence>
<accession>A0A0K1NIY3</accession>
<dbReference type="Proteomes" id="UP000682005">
    <property type="component" value="Chromosome 1"/>
</dbReference>
<feature type="transmembrane region" description="Helical" evidence="9">
    <location>
        <begin position="181"/>
        <end position="204"/>
    </location>
</feature>
<evidence type="ECO:0000256" key="4">
    <source>
        <dbReference type="ARBA" id="ARBA00022692"/>
    </source>
</evidence>
<keyword evidence="11" id="KW-0966">Cell projection</keyword>
<reference evidence="12 14" key="2">
    <citation type="submission" date="2021-03" db="EMBL/GenBank/DDBJ databases">
        <title>Human Oral Microbial Genomes.</title>
        <authorList>
            <person name="Johnston C.D."/>
            <person name="Chen T."/>
            <person name="Dewhirst F.E."/>
        </authorList>
    </citation>
    <scope>NUCLEOTIDE SEQUENCE [LARGE SCALE GENOMIC DNA]</scope>
    <source>
        <strain evidence="12 14">W1435</strain>
    </source>
</reference>
<feature type="transmembrane region" description="Helical" evidence="9">
    <location>
        <begin position="22"/>
        <end position="44"/>
    </location>
</feature>
<evidence type="ECO:0000256" key="8">
    <source>
        <dbReference type="RuleBase" id="RU004057"/>
    </source>
</evidence>
<dbReference type="GO" id="GO:0017038">
    <property type="term" value="P:protein import"/>
    <property type="evidence" value="ECO:0007669"/>
    <property type="project" value="TreeGrafter"/>
</dbReference>
<keyword evidence="4 9" id="KW-0812">Transmembrane</keyword>
<dbReference type="GO" id="GO:0005886">
    <property type="term" value="C:plasma membrane"/>
    <property type="evidence" value="ECO:0007669"/>
    <property type="project" value="UniProtKB-SubCell"/>
</dbReference>
<sequence>MATTQQKPAPQKKSEGFTGVRGAFWIIVVCGIVAFTLFFTWFGHEMHFQDAAARENPADVWGTIFKGGIVVPVIHTLLLTVLAMSIERWLALKTAFGKGALPKFVANIKNALNANDLAKANQLCDQQKGSVANVVKASLNAYKDMETGANANLKKAQKVAKIQQAHEEATQLEMPTLTMNLPIIATLVTLGTLTGLLGTVTGMIKSFSALSAGGGADSAALSAGISEALINTAFGIATSWCAVVSYGYYSNKVDKLTFALDEVGYSIAQTYEVNHTEEA</sequence>
<dbReference type="KEGG" id="pfus:ADJ77_04305"/>
<reference evidence="11 13" key="1">
    <citation type="submission" date="2015-07" db="EMBL/GenBank/DDBJ databases">
        <authorList>
            <person name="Noorani M."/>
        </authorList>
    </citation>
    <scope>NUCLEOTIDE SEQUENCE [LARGE SCALE GENOMIC DNA]</scope>
    <source>
        <strain evidence="11 13">W1435</strain>
    </source>
</reference>
<dbReference type="STRING" id="1236517.ADJ77_04305"/>
<evidence type="ECO:0000256" key="5">
    <source>
        <dbReference type="ARBA" id="ARBA00022927"/>
    </source>
</evidence>
<keyword evidence="11" id="KW-0282">Flagellum</keyword>
<dbReference type="InterPro" id="IPR050790">
    <property type="entry name" value="ExbB/TolQ_transport"/>
</dbReference>
<evidence type="ECO:0000313" key="12">
    <source>
        <dbReference type="EMBL" id="QUB86679.1"/>
    </source>
</evidence>
<keyword evidence="7 9" id="KW-0472">Membrane</keyword>
<comment type="similarity">
    <text evidence="8">Belongs to the exbB/tolQ family.</text>
</comment>
<keyword evidence="6 9" id="KW-1133">Transmembrane helix</keyword>
<dbReference type="RefSeq" id="WP_050696063.1">
    <property type="nucleotide sequence ID" value="NZ_CP012074.1"/>
</dbReference>
<dbReference type="PANTHER" id="PTHR30625:SF15">
    <property type="entry name" value="BIOPOLYMER TRANSPORT PROTEIN EXBB"/>
    <property type="match status" value="1"/>
</dbReference>
<comment type="subcellular location">
    <subcellularLocation>
        <location evidence="1">Cell membrane</location>
        <topology evidence="1">Multi-pass membrane protein</topology>
    </subcellularLocation>
    <subcellularLocation>
        <location evidence="8">Membrane</location>
        <topology evidence="8">Multi-pass membrane protein</topology>
    </subcellularLocation>
</comment>
<evidence type="ECO:0000313" key="13">
    <source>
        <dbReference type="Proteomes" id="UP000060345"/>
    </source>
</evidence>
<dbReference type="EMBL" id="CP012074">
    <property type="protein sequence ID" value="AKU69052.1"/>
    <property type="molecule type" value="Genomic_DNA"/>
</dbReference>
<keyword evidence="2 8" id="KW-0813">Transport</keyword>
<dbReference type="EMBL" id="CP072370">
    <property type="protein sequence ID" value="QUB86679.1"/>
    <property type="molecule type" value="Genomic_DNA"/>
</dbReference>
<protein>
    <submittedName>
        <fullName evidence="11">Flagellar motor protein MotA</fullName>
    </submittedName>
    <submittedName>
        <fullName evidence="12">MotA/TolQ/ExbB proton channel family protein</fullName>
    </submittedName>
</protein>
<dbReference type="InterPro" id="IPR002898">
    <property type="entry name" value="MotA_ExbB_proton_chnl"/>
</dbReference>
<feature type="domain" description="MotA/TolQ/ExbB proton channel" evidence="10">
    <location>
        <begin position="150"/>
        <end position="258"/>
    </location>
</feature>
<evidence type="ECO:0000256" key="1">
    <source>
        <dbReference type="ARBA" id="ARBA00004651"/>
    </source>
</evidence>
<evidence type="ECO:0000256" key="7">
    <source>
        <dbReference type="ARBA" id="ARBA00023136"/>
    </source>
</evidence>
<dbReference type="AlphaFoldDB" id="A0A0K1NIY3"/>
<feature type="transmembrane region" description="Helical" evidence="9">
    <location>
        <begin position="228"/>
        <end position="249"/>
    </location>
</feature>
<dbReference type="PANTHER" id="PTHR30625">
    <property type="entry name" value="PROTEIN TOLQ"/>
    <property type="match status" value="1"/>
</dbReference>
<keyword evidence="14" id="KW-1185">Reference proteome</keyword>
<evidence type="ECO:0000256" key="2">
    <source>
        <dbReference type="ARBA" id="ARBA00022448"/>
    </source>
</evidence>
<evidence type="ECO:0000313" key="11">
    <source>
        <dbReference type="EMBL" id="AKU69052.1"/>
    </source>
</evidence>
<keyword evidence="3" id="KW-1003">Cell membrane</keyword>
<dbReference type="Proteomes" id="UP000060345">
    <property type="component" value="Chromosome 1"/>
</dbReference>
<organism evidence="11 13">
    <name type="scientific">Prevotella fusca JCM 17724</name>
    <dbReference type="NCBI Taxonomy" id="1236517"/>
    <lineage>
        <taxon>Bacteria</taxon>
        <taxon>Pseudomonadati</taxon>
        <taxon>Bacteroidota</taxon>
        <taxon>Bacteroidia</taxon>
        <taxon>Bacteroidales</taxon>
        <taxon>Prevotellaceae</taxon>
        <taxon>Prevotella</taxon>
    </lineage>
</organism>
<gene>
    <name evidence="11" type="ORF">ADJ77_04305</name>
    <name evidence="12" type="ORF">J5A51_11425</name>
</gene>
<keyword evidence="11" id="KW-0969">Cilium</keyword>
<dbReference type="Pfam" id="PF01618">
    <property type="entry name" value="MotA_ExbB"/>
    <property type="match status" value="1"/>
</dbReference>
<evidence type="ECO:0000259" key="10">
    <source>
        <dbReference type="Pfam" id="PF01618"/>
    </source>
</evidence>
<dbReference type="eggNOG" id="COG0811">
    <property type="taxonomic scope" value="Bacteria"/>
</dbReference>
<evidence type="ECO:0000313" key="14">
    <source>
        <dbReference type="Proteomes" id="UP000682005"/>
    </source>
</evidence>
<evidence type="ECO:0000256" key="3">
    <source>
        <dbReference type="ARBA" id="ARBA00022475"/>
    </source>
</evidence>
<keyword evidence="5 8" id="KW-0653">Protein transport</keyword>
<name>A0A0K1NIY3_9BACT</name>
<feature type="transmembrane region" description="Helical" evidence="9">
    <location>
        <begin position="64"/>
        <end position="84"/>
    </location>
</feature>
<evidence type="ECO:0000256" key="9">
    <source>
        <dbReference type="SAM" id="Phobius"/>
    </source>
</evidence>
<proteinExistence type="inferred from homology"/>